<evidence type="ECO:0008006" key="3">
    <source>
        <dbReference type="Google" id="ProtNLM"/>
    </source>
</evidence>
<gene>
    <name evidence="1" type="ORF">AAX06_00915</name>
</gene>
<dbReference type="Proteomes" id="UP000077465">
    <property type="component" value="Chromosome"/>
</dbReference>
<evidence type="ECO:0000313" key="2">
    <source>
        <dbReference type="Proteomes" id="UP000077465"/>
    </source>
</evidence>
<evidence type="ECO:0000313" key="1">
    <source>
        <dbReference type="EMBL" id="AKG06989.1"/>
    </source>
</evidence>
<protein>
    <recommendedName>
        <fullName evidence="3">FAD dependent oxidoreductase domain-containing protein</fullName>
    </recommendedName>
</protein>
<proteinExistence type="predicted"/>
<organism evidence="1 2">
    <name type="scientific">Moraxella bovoculi</name>
    <dbReference type="NCBI Taxonomy" id="386891"/>
    <lineage>
        <taxon>Bacteria</taxon>
        <taxon>Pseudomonadati</taxon>
        <taxon>Pseudomonadota</taxon>
        <taxon>Gammaproteobacteria</taxon>
        <taxon>Moraxellales</taxon>
        <taxon>Moraxellaceae</taxon>
        <taxon>Moraxella</taxon>
    </lineage>
</organism>
<name>A0AAC8PWP7_9GAMM</name>
<dbReference type="EMBL" id="CP011376">
    <property type="protein sequence ID" value="AKG06989.1"/>
    <property type="molecule type" value="Genomic_DNA"/>
</dbReference>
<accession>A0AAC8PWP7</accession>
<sequence length="80" mass="8705">MFSPADGILAATAYNGRGITTGTMTGKAFADFIKTDDPDVLPLPFYDLKEQTISFKKLREVGTELGLTLYHGGQILRIVP</sequence>
<dbReference type="AlphaFoldDB" id="A0AAC8PWP7"/>
<reference evidence="1 2" key="1">
    <citation type="submission" date="2015-05" db="EMBL/GenBank/DDBJ databases">
        <authorList>
            <person name="Dickey A."/>
            <person name="Clawson M."/>
            <person name="Bono J."/>
            <person name="Loy J.D."/>
        </authorList>
    </citation>
    <scope>NUCLEOTIDE SEQUENCE [LARGE SCALE GENOMIC DNA]</scope>
    <source>
        <strain evidence="1 2">22581</strain>
    </source>
</reference>
<dbReference type="RefSeq" id="WP_046695941.1">
    <property type="nucleotide sequence ID" value="NZ_CP011377.1"/>
</dbReference>